<reference evidence="1 2" key="1">
    <citation type="submission" date="2020-02" db="EMBL/GenBank/DDBJ databases">
        <authorList>
            <person name="Ma Q."/>
            <person name="Huang Y."/>
            <person name="Song X."/>
            <person name="Pei D."/>
        </authorList>
    </citation>
    <scope>NUCLEOTIDE SEQUENCE [LARGE SCALE GENOMIC DNA]</scope>
    <source>
        <strain evidence="1">Sxm20200214</strain>
        <tissue evidence="1">Leaf</tissue>
    </source>
</reference>
<evidence type="ECO:0000313" key="1">
    <source>
        <dbReference type="EMBL" id="KAG2247646.1"/>
    </source>
</evidence>
<sequence>MYIYYILPNRSSSSALRFYFLFHRPPLGPFSCFKSMTSEKFGPHLPTIIEAKHIENLYELWGIDYAVKIEAPEDDETLETTEACHFLFLASFLRRLRSLGWLLPKWHLIYGATSWPRGSELGRRVSSLASRN</sequence>
<proteinExistence type="predicted"/>
<organism evidence="1 2">
    <name type="scientific">Brassica carinata</name>
    <name type="common">Ethiopian mustard</name>
    <name type="synonym">Abyssinian cabbage</name>
    <dbReference type="NCBI Taxonomy" id="52824"/>
    <lineage>
        <taxon>Eukaryota</taxon>
        <taxon>Viridiplantae</taxon>
        <taxon>Streptophyta</taxon>
        <taxon>Embryophyta</taxon>
        <taxon>Tracheophyta</taxon>
        <taxon>Spermatophyta</taxon>
        <taxon>Magnoliopsida</taxon>
        <taxon>eudicotyledons</taxon>
        <taxon>Gunneridae</taxon>
        <taxon>Pentapetalae</taxon>
        <taxon>rosids</taxon>
        <taxon>malvids</taxon>
        <taxon>Brassicales</taxon>
        <taxon>Brassicaceae</taxon>
        <taxon>Brassiceae</taxon>
        <taxon>Brassica</taxon>
    </lineage>
</organism>
<evidence type="ECO:0000313" key="2">
    <source>
        <dbReference type="Proteomes" id="UP000886595"/>
    </source>
</evidence>
<comment type="caution">
    <text evidence="1">The sequence shown here is derived from an EMBL/GenBank/DDBJ whole genome shotgun (WGS) entry which is preliminary data.</text>
</comment>
<protein>
    <submittedName>
        <fullName evidence="1">Uncharacterized protein</fullName>
    </submittedName>
</protein>
<accession>A0A8X7P9D6</accession>
<dbReference type="EMBL" id="JAAMPC010000017">
    <property type="protein sequence ID" value="KAG2247646.1"/>
    <property type="molecule type" value="Genomic_DNA"/>
</dbReference>
<name>A0A8X7P9D6_BRACI</name>
<keyword evidence="2" id="KW-1185">Reference proteome</keyword>
<dbReference type="AlphaFoldDB" id="A0A8X7P9D6"/>
<dbReference type="Proteomes" id="UP000886595">
    <property type="component" value="Unassembled WGS sequence"/>
</dbReference>
<gene>
    <name evidence="1" type="ORF">Bca52824_087274</name>
</gene>